<protein>
    <submittedName>
        <fullName evidence="2">Uncharacterized protein</fullName>
    </submittedName>
</protein>
<reference evidence="2" key="1">
    <citation type="submission" date="2019-10" db="EMBL/GenBank/DDBJ databases">
        <title>Metagenomic sequencing of thiosulfate-disproportionating enrichment culture.</title>
        <authorList>
            <person name="Umezawa K."/>
            <person name="Kojima H."/>
            <person name="Fukui M."/>
        </authorList>
    </citation>
    <scope>NUCLEOTIDE SEQUENCE</scope>
    <source>
        <strain evidence="2">45J</strain>
    </source>
</reference>
<evidence type="ECO:0000313" key="2">
    <source>
        <dbReference type="EMBL" id="GER94883.1"/>
    </source>
</evidence>
<dbReference type="AlphaFoldDB" id="A0A5J4L5H3"/>
<name>A0A5J4L5H3_9ZZZZ</name>
<dbReference type="EMBL" id="BLAB01000001">
    <property type="protein sequence ID" value="GER94883.1"/>
    <property type="molecule type" value="Genomic_DNA"/>
</dbReference>
<sequence length="60" mass="6935">MLKVFFFAPDGPYTRKEMDIRFRKRLHFEIVIPLKVLKGFERDFEGFGGSGEGHAKTSSL</sequence>
<comment type="caution">
    <text evidence="2">The sequence shown here is derived from an EMBL/GenBank/DDBJ whole genome shotgun (WGS) entry which is preliminary data.</text>
</comment>
<proteinExistence type="predicted"/>
<accession>A0A5J4L5H3</accession>
<organism evidence="2">
    <name type="scientific">hot springs metagenome</name>
    <dbReference type="NCBI Taxonomy" id="433727"/>
    <lineage>
        <taxon>unclassified sequences</taxon>
        <taxon>metagenomes</taxon>
        <taxon>ecological metagenomes</taxon>
    </lineage>
</organism>
<gene>
    <name evidence="1" type="ORF">A45J_0006</name>
    <name evidence="2" type="ORF">A45J_2649</name>
    <name evidence="3" type="ORF">A45J_2694</name>
</gene>
<evidence type="ECO:0000313" key="3">
    <source>
        <dbReference type="EMBL" id="GER94928.1"/>
    </source>
</evidence>
<evidence type="ECO:0000313" key="1">
    <source>
        <dbReference type="EMBL" id="GER92291.1"/>
    </source>
</evidence>
<dbReference type="EMBL" id="BLAB01000001">
    <property type="protein sequence ID" value="GER92291.1"/>
    <property type="molecule type" value="Genomic_DNA"/>
</dbReference>
<dbReference type="EMBL" id="BLAB01000002">
    <property type="protein sequence ID" value="GER94928.1"/>
    <property type="molecule type" value="Genomic_DNA"/>
</dbReference>